<sequence length="364" mass="39767">MSFFLPTWFCGMMICAESASEVLGIGWSRMHMALITFWPVLLTFSGKYVGSAITTGALATPSLVLTPANLPSSYNTSSIGVSSMNVPPSSMVILSKSTPPCVDTSSSLYLIINSRKFFILLFSKKPIRGDEIASDWFEGTFAIRPPLYTYEPDICLNSMYRVTSVWTRMLVSSPLDIRNFGIRSTHQSRSLPNWSLYGLLGLNLEYSWVRFSEALSPPYWIAFFGTAVSCNTLLITFAIAWNVCRDSFPPFKIAALPDLIAKAVMLAITSGRLSKMMSRTPTGHVSRVNVSPSSSSVARVTLLSGSSRLETSSTPSHIESNLPFLDKSSRLISDDDSLFVSATSMSFLLAARISSLAASSPCLI</sequence>
<evidence type="ECO:0000313" key="3">
    <source>
        <dbReference type="EMBL" id="KAH3665247.1"/>
    </source>
</evidence>
<keyword evidence="1" id="KW-0472">Membrane</keyword>
<feature type="chain" id="PRO_5040375603" evidence="2">
    <location>
        <begin position="19"/>
        <end position="364"/>
    </location>
</feature>
<dbReference type="AlphaFoldDB" id="A0A9P8P5C2"/>
<keyword evidence="4" id="KW-1185">Reference proteome</keyword>
<evidence type="ECO:0000256" key="2">
    <source>
        <dbReference type="SAM" id="SignalP"/>
    </source>
</evidence>
<keyword evidence="1" id="KW-1133">Transmembrane helix</keyword>
<comment type="caution">
    <text evidence="3">The sequence shown here is derived from an EMBL/GenBank/DDBJ whole genome shotgun (WGS) entry which is preliminary data.</text>
</comment>
<proteinExistence type="predicted"/>
<protein>
    <submittedName>
        <fullName evidence="3">Uncharacterized protein</fullName>
    </submittedName>
</protein>
<keyword evidence="2" id="KW-0732">Signal</keyword>
<dbReference type="EMBL" id="JAEUBD010001178">
    <property type="protein sequence ID" value="KAH3665247.1"/>
    <property type="molecule type" value="Genomic_DNA"/>
</dbReference>
<reference evidence="3" key="1">
    <citation type="journal article" date="2021" name="Open Biol.">
        <title>Shared evolutionary footprints suggest mitochondrial oxidative damage underlies multiple complex I losses in fungi.</title>
        <authorList>
            <person name="Schikora-Tamarit M.A."/>
            <person name="Marcet-Houben M."/>
            <person name="Nosek J."/>
            <person name="Gabaldon T."/>
        </authorList>
    </citation>
    <scope>NUCLEOTIDE SEQUENCE</scope>
    <source>
        <strain evidence="3">NCAIM Y.01608</strain>
    </source>
</reference>
<feature type="signal peptide" evidence="2">
    <location>
        <begin position="1"/>
        <end position="18"/>
    </location>
</feature>
<gene>
    <name evidence="3" type="ORF">OGATHE_004062</name>
</gene>
<accession>A0A9P8P5C2</accession>
<feature type="transmembrane region" description="Helical" evidence="1">
    <location>
        <begin position="219"/>
        <end position="241"/>
    </location>
</feature>
<evidence type="ECO:0000313" key="4">
    <source>
        <dbReference type="Proteomes" id="UP000788993"/>
    </source>
</evidence>
<name>A0A9P8P5C2_9ASCO</name>
<keyword evidence="1" id="KW-0812">Transmembrane</keyword>
<evidence type="ECO:0000256" key="1">
    <source>
        <dbReference type="SAM" id="Phobius"/>
    </source>
</evidence>
<organism evidence="3 4">
    <name type="scientific">Ogataea polymorpha</name>
    <dbReference type="NCBI Taxonomy" id="460523"/>
    <lineage>
        <taxon>Eukaryota</taxon>
        <taxon>Fungi</taxon>
        <taxon>Dikarya</taxon>
        <taxon>Ascomycota</taxon>
        <taxon>Saccharomycotina</taxon>
        <taxon>Pichiomycetes</taxon>
        <taxon>Pichiales</taxon>
        <taxon>Pichiaceae</taxon>
        <taxon>Ogataea</taxon>
    </lineage>
</organism>
<dbReference type="Proteomes" id="UP000788993">
    <property type="component" value="Unassembled WGS sequence"/>
</dbReference>
<reference evidence="3" key="2">
    <citation type="submission" date="2021-01" db="EMBL/GenBank/DDBJ databases">
        <authorList>
            <person name="Schikora-Tamarit M.A."/>
        </authorList>
    </citation>
    <scope>NUCLEOTIDE SEQUENCE</scope>
    <source>
        <strain evidence="3">NCAIM Y.01608</strain>
    </source>
</reference>